<dbReference type="EMBL" id="NKQK01000014">
    <property type="protein sequence ID" value="PSS11895.1"/>
    <property type="molecule type" value="Genomic_DNA"/>
</dbReference>
<reference evidence="3 4" key="1">
    <citation type="submission" date="2017-07" db="EMBL/GenBank/DDBJ databases">
        <title>An improved, manually edited Actinidia chinensis var. chinensis (kiwifruit) genome highlights the challenges associated with draft genomes and gene prediction in plants.</title>
        <authorList>
            <person name="Pilkington S."/>
            <person name="Crowhurst R."/>
            <person name="Hilario E."/>
            <person name="Nardozza S."/>
            <person name="Fraser L."/>
            <person name="Peng Y."/>
            <person name="Gunaseelan K."/>
            <person name="Simpson R."/>
            <person name="Tahir J."/>
            <person name="Deroles S."/>
            <person name="Templeton K."/>
            <person name="Luo Z."/>
            <person name="Davy M."/>
            <person name="Cheng C."/>
            <person name="Mcneilage M."/>
            <person name="Scaglione D."/>
            <person name="Liu Y."/>
            <person name="Zhang Q."/>
            <person name="Datson P."/>
            <person name="De Silva N."/>
            <person name="Gardiner S."/>
            <person name="Bassett H."/>
            <person name="Chagne D."/>
            <person name="Mccallum J."/>
            <person name="Dzierzon H."/>
            <person name="Deng C."/>
            <person name="Wang Y.-Y."/>
            <person name="Barron N."/>
            <person name="Manako K."/>
            <person name="Bowen J."/>
            <person name="Foster T."/>
            <person name="Erridge Z."/>
            <person name="Tiffin H."/>
            <person name="Waite C."/>
            <person name="Davies K."/>
            <person name="Grierson E."/>
            <person name="Laing W."/>
            <person name="Kirk R."/>
            <person name="Chen X."/>
            <person name="Wood M."/>
            <person name="Montefiori M."/>
            <person name="Brummell D."/>
            <person name="Schwinn K."/>
            <person name="Catanach A."/>
            <person name="Fullerton C."/>
            <person name="Li D."/>
            <person name="Meiyalaghan S."/>
            <person name="Nieuwenhuizen N."/>
            <person name="Read N."/>
            <person name="Prakash R."/>
            <person name="Hunter D."/>
            <person name="Zhang H."/>
            <person name="Mckenzie M."/>
            <person name="Knabel M."/>
            <person name="Harris A."/>
            <person name="Allan A."/>
            <person name="Chen A."/>
            <person name="Janssen B."/>
            <person name="Plunkett B."/>
            <person name="Dwamena C."/>
            <person name="Voogd C."/>
            <person name="Leif D."/>
            <person name="Lafferty D."/>
            <person name="Souleyre E."/>
            <person name="Varkonyi-Gasic E."/>
            <person name="Gambi F."/>
            <person name="Hanley J."/>
            <person name="Yao J.-L."/>
            <person name="Cheung J."/>
            <person name="David K."/>
            <person name="Warren B."/>
            <person name="Marsh K."/>
            <person name="Snowden K."/>
            <person name="Lin-Wang K."/>
            <person name="Brian L."/>
            <person name="Martinez-Sanchez M."/>
            <person name="Wang M."/>
            <person name="Ileperuma N."/>
            <person name="Macnee N."/>
            <person name="Campin R."/>
            <person name="Mcatee P."/>
            <person name="Drummond R."/>
            <person name="Espley R."/>
            <person name="Ireland H."/>
            <person name="Wu R."/>
            <person name="Atkinson R."/>
            <person name="Karunairetnam S."/>
            <person name="Bulley S."/>
            <person name="Chunkath S."/>
            <person name="Hanley Z."/>
            <person name="Storey R."/>
            <person name="Thrimawithana A."/>
            <person name="Thomson S."/>
            <person name="David C."/>
            <person name="Testolin R."/>
        </authorList>
    </citation>
    <scope>NUCLEOTIDE SEQUENCE [LARGE SCALE GENOMIC DNA]</scope>
    <source>
        <strain evidence="4">cv. Red5</strain>
        <tissue evidence="3">Young leaf</tissue>
    </source>
</reference>
<reference evidence="4" key="2">
    <citation type="journal article" date="2018" name="BMC Genomics">
        <title>A manually annotated Actinidia chinensis var. chinensis (kiwifruit) genome highlights the challenges associated with draft genomes and gene prediction in plants.</title>
        <authorList>
            <person name="Pilkington S.M."/>
            <person name="Crowhurst R."/>
            <person name="Hilario E."/>
            <person name="Nardozza S."/>
            <person name="Fraser L."/>
            <person name="Peng Y."/>
            <person name="Gunaseelan K."/>
            <person name="Simpson R."/>
            <person name="Tahir J."/>
            <person name="Deroles S.C."/>
            <person name="Templeton K."/>
            <person name="Luo Z."/>
            <person name="Davy M."/>
            <person name="Cheng C."/>
            <person name="McNeilage M."/>
            <person name="Scaglione D."/>
            <person name="Liu Y."/>
            <person name="Zhang Q."/>
            <person name="Datson P."/>
            <person name="De Silva N."/>
            <person name="Gardiner S.E."/>
            <person name="Bassett H."/>
            <person name="Chagne D."/>
            <person name="McCallum J."/>
            <person name="Dzierzon H."/>
            <person name="Deng C."/>
            <person name="Wang Y.Y."/>
            <person name="Barron L."/>
            <person name="Manako K."/>
            <person name="Bowen J."/>
            <person name="Foster T.M."/>
            <person name="Erridge Z.A."/>
            <person name="Tiffin H."/>
            <person name="Waite C.N."/>
            <person name="Davies K.M."/>
            <person name="Grierson E.P."/>
            <person name="Laing W.A."/>
            <person name="Kirk R."/>
            <person name="Chen X."/>
            <person name="Wood M."/>
            <person name="Montefiori M."/>
            <person name="Brummell D.A."/>
            <person name="Schwinn K.E."/>
            <person name="Catanach A."/>
            <person name="Fullerton C."/>
            <person name="Li D."/>
            <person name="Meiyalaghan S."/>
            <person name="Nieuwenhuizen N."/>
            <person name="Read N."/>
            <person name="Prakash R."/>
            <person name="Hunter D."/>
            <person name="Zhang H."/>
            <person name="McKenzie M."/>
            <person name="Knabel M."/>
            <person name="Harris A."/>
            <person name="Allan A.C."/>
            <person name="Gleave A."/>
            <person name="Chen A."/>
            <person name="Janssen B.J."/>
            <person name="Plunkett B."/>
            <person name="Ampomah-Dwamena C."/>
            <person name="Voogd C."/>
            <person name="Leif D."/>
            <person name="Lafferty D."/>
            <person name="Souleyre E.J.F."/>
            <person name="Varkonyi-Gasic E."/>
            <person name="Gambi F."/>
            <person name="Hanley J."/>
            <person name="Yao J.L."/>
            <person name="Cheung J."/>
            <person name="David K.M."/>
            <person name="Warren B."/>
            <person name="Marsh K."/>
            <person name="Snowden K.C."/>
            <person name="Lin-Wang K."/>
            <person name="Brian L."/>
            <person name="Martinez-Sanchez M."/>
            <person name="Wang M."/>
            <person name="Ileperuma N."/>
            <person name="Macnee N."/>
            <person name="Campin R."/>
            <person name="McAtee P."/>
            <person name="Drummond R.S.M."/>
            <person name="Espley R.V."/>
            <person name="Ireland H.S."/>
            <person name="Wu R."/>
            <person name="Atkinson R.G."/>
            <person name="Karunairetnam S."/>
            <person name="Bulley S."/>
            <person name="Chunkath S."/>
            <person name="Hanley Z."/>
            <person name="Storey R."/>
            <person name="Thrimawithana A.H."/>
            <person name="Thomson S."/>
            <person name="David C."/>
            <person name="Testolin R."/>
            <person name="Huang H."/>
            <person name="Hellens R.P."/>
            <person name="Schaffer R.J."/>
        </authorList>
    </citation>
    <scope>NUCLEOTIDE SEQUENCE [LARGE SCALE GENOMIC DNA]</scope>
    <source>
        <strain evidence="4">cv. Red5</strain>
    </source>
</reference>
<name>A0A2R6QPP1_ACTCC</name>
<dbReference type="Pfam" id="PF24980">
    <property type="entry name" value="LSU"/>
    <property type="match status" value="1"/>
</dbReference>
<keyword evidence="1" id="KW-0175">Coiled coil</keyword>
<evidence type="ECO:0000313" key="3">
    <source>
        <dbReference type="EMBL" id="PSS11895.1"/>
    </source>
</evidence>
<dbReference type="InterPro" id="IPR039282">
    <property type="entry name" value="LSU"/>
</dbReference>
<dbReference type="Gramene" id="PSS11895">
    <property type="protein sequence ID" value="PSS11895"/>
    <property type="gene ID" value="CEY00_Acc01314"/>
</dbReference>
<accession>A0A2R6QPP1</accession>
<gene>
    <name evidence="3" type="ORF">CEY00_Acc01314</name>
</gene>
<dbReference type="PANTHER" id="PTHR34283">
    <property type="entry name" value="PROTEIN RESPONSE TO LOW SULFUR 1"/>
    <property type="match status" value="1"/>
</dbReference>
<feature type="coiled-coil region" evidence="1">
    <location>
        <begin position="28"/>
        <end position="76"/>
    </location>
</feature>
<dbReference type="PANTHER" id="PTHR34283:SF1">
    <property type="entry name" value="PROTEIN RESPONSE TO LOW SULFUR 1"/>
    <property type="match status" value="1"/>
</dbReference>
<evidence type="ECO:0000256" key="2">
    <source>
        <dbReference type="SAM" id="MobiDB-lite"/>
    </source>
</evidence>
<organism evidence="3 4">
    <name type="scientific">Actinidia chinensis var. chinensis</name>
    <name type="common">Chinese soft-hair kiwi</name>
    <dbReference type="NCBI Taxonomy" id="1590841"/>
    <lineage>
        <taxon>Eukaryota</taxon>
        <taxon>Viridiplantae</taxon>
        <taxon>Streptophyta</taxon>
        <taxon>Embryophyta</taxon>
        <taxon>Tracheophyta</taxon>
        <taxon>Spermatophyta</taxon>
        <taxon>Magnoliopsida</taxon>
        <taxon>eudicotyledons</taxon>
        <taxon>Gunneridae</taxon>
        <taxon>Pentapetalae</taxon>
        <taxon>asterids</taxon>
        <taxon>Ericales</taxon>
        <taxon>Actinidiaceae</taxon>
        <taxon>Actinidia</taxon>
    </lineage>
</organism>
<dbReference type="GO" id="GO:0098869">
    <property type="term" value="P:cellular oxidant detoxification"/>
    <property type="evidence" value="ECO:0007669"/>
    <property type="project" value="InterPro"/>
</dbReference>
<feature type="region of interest" description="Disordered" evidence="2">
    <location>
        <begin position="1"/>
        <end position="25"/>
    </location>
</feature>
<protein>
    <submittedName>
        <fullName evidence="3">Protein RESPONSE TO LOW SULFUR like</fullName>
    </submittedName>
</protein>
<evidence type="ECO:0000313" key="4">
    <source>
        <dbReference type="Proteomes" id="UP000241394"/>
    </source>
</evidence>
<keyword evidence="4" id="KW-1185">Reference proteome</keyword>
<dbReference type="FunCoup" id="A0A2R6QPP1">
    <property type="interactions" value="170"/>
</dbReference>
<dbReference type="OrthoDB" id="1888446at2759"/>
<dbReference type="STRING" id="1590841.A0A2R6QPP1"/>
<dbReference type="InParanoid" id="A0A2R6QPP1"/>
<dbReference type="AlphaFoldDB" id="A0A2R6QPP1"/>
<proteinExistence type="predicted"/>
<dbReference type="Proteomes" id="UP000241394">
    <property type="component" value="Chromosome LG14"/>
</dbReference>
<comment type="caution">
    <text evidence="3">The sequence shown here is derived from an EMBL/GenBank/DDBJ whole genome shotgun (WGS) entry which is preliminary data.</text>
</comment>
<dbReference type="OMA" id="RIIFLMN"/>
<evidence type="ECO:0000256" key="1">
    <source>
        <dbReference type="SAM" id="Coils"/>
    </source>
</evidence>
<sequence length="113" mass="13055">MGPTISVADKPRHLQPPSEEEEVLRKRNEVLERELGQSLEREERMKRELQRTWERLRVAEEAEERLCSQLGDLEAEAVDHARAYRARVLSLMDQLTAAQKLLQNASVSLPIPQ</sequence>